<keyword evidence="3" id="KW-1185">Reference proteome</keyword>
<feature type="region of interest" description="Disordered" evidence="1">
    <location>
        <begin position="1"/>
        <end position="20"/>
    </location>
</feature>
<dbReference type="EMBL" id="JAASQV010000001">
    <property type="protein sequence ID" value="NIJ63650.1"/>
    <property type="molecule type" value="Genomic_DNA"/>
</dbReference>
<name>A0A7X5UWP1_9SPHN</name>
<evidence type="ECO:0000313" key="2">
    <source>
        <dbReference type="EMBL" id="NIJ63650.1"/>
    </source>
</evidence>
<evidence type="ECO:0000256" key="1">
    <source>
        <dbReference type="SAM" id="MobiDB-lite"/>
    </source>
</evidence>
<sequence>MAARRKTDAGTSSPRDKGDIVFSAETGHEKALTKTILVFDCWLPGFTYVAELANEPGISLVFVHTSSMQTGEPAKEYRSFRKQYDAPSWVHDFSEFDYDFKRLFEQIRPDALLVTSLHHIEDRTALRFAKSRNVPTYFIPHGIFLLRDSPPPAEGIKKKGIPGKLATLFSKLPRVAYYTRFFWKFHFQMVRSGSRKNDFRRALQVYRTLIADYFSWQWHPNEAVQQYYRASIDTLILYDASIADYFEANFGAITSGATVVESGTLDVTRLLRQLHDTPHTRRTRQGKGQAYFISSPYPEYFSDRDSRRACAEILARLAALVREAGFDNLIYRPHPGEPAEFTAEISRASGAEIDTNRSFTRLVEANLVIGTSSSLLYSAVLLRKPIAIWTTRRIKIDLPYYEPLISYPKIAIDADEPRDEGALAQLSALEIGDAELDLSGLKDPIADLARMVRG</sequence>
<proteinExistence type="predicted"/>
<dbReference type="AlphaFoldDB" id="A0A7X5UWP1"/>
<comment type="caution">
    <text evidence="2">The sequence shown here is derived from an EMBL/GenBank/DDBJ whole genome shotgun (WGS) entry which is preliminary data.</text>
</comment>
<gene>
    <name evidence="2" type="ORF">FHR20_000581</name>
</gene>
<feature type="compositionally biased region" description="Basic and acidic residues" evidence="1">
    <location>
        <begin position="1"/>
        <end position="19"/>
    </location>
</feature>
<organism evidence="2 3">
    <name type="scientific">Sphingomonas leidyi</name>
    <dbReference type="NCBI Taxonomy" id="68569"/>
    <lineage>
        <taxon>Bacteria</taxon>
        <taxon>Pseudomonadati</taxon>
        <taxon>Pseudomonadota</taxon>
        <taxon>Alphaproteobacteria</taxon>
        <taxon>Sphingomonadales</taxon>
        <taxon>Sphingomonadaceae</taxon>
        <taxon>Sphingomonas</taxon>
    </lineage>
</organism>
<protein>
    <submittedName>
        <fullName evidence="2">Uncharacterized protein</fullName>
    </submittedName>
</protein>
<evidence type="ECO:0000313" key="3">
    <source>
        <dbReference type="Proteomes" id="UP000564677"/>
    </source>
</evidence>
<reference evidence="2 3" key="1">
    <citation type="submission" date="2020-03" db="EMBL/GenBank/DDBJ databases">
        <title>Genomic Encyclopedia of Type Strains, Phase IV (KMG-IV): sequencing the most valuable type-strain genomes for metagenomic binning, comparative biology and taxonomic classification.</title>
        <authorList>
            <person name="Goeker M."/>
        </authorList>
    </citation>
    <scope>NUCLEOTIDE SEQUENCE [LARGE SCALE GENOMIC DNA]</scope>
    <source>
        <strain evidence="2 3">DSM 4733</strain>
    </source>
</reference>
<accession>A0A7X5UWP1</accession>
<dbReference type="Proteomes" id="UP000564677">
    <property type="component" value="Unassembled WGS sequence"/>
</dbReference>